<name>A0ABQ6M850_9STRA</name>
<evidence type="ECO:0000313" key="2">
    <source>
        <dbReference type="Proteomes" id="UP001165060"/>
    </source>
</evidence>
<dbReference type="InterPro" id="IPR029062">
    <property type="entry name" value="Class_I_gatase-like"/>
</dbReference>
<dbReference type="Pfam" id="PF13507">
    <property type="entry name" value="GATase_5"/>
    <property type="match status" value="1"/>
</dbReference>
<evidence type="ECO:0000313" key="1">
    <source>
        <dbReference type="EMBL" id="GMI21332.1"/>
    </source>
</evidence>
<gene>
    <name evidence="1" type="ORF">TeGR_g12716</name>
</gene>
<dbReference type="SMART" id="SM01211">
    <property type="entry name" value="GATase_5"/>
    <property type="match status" value="1"/>
</dbReference>
<dbReference type="Proteomes" id="UP001165060">
    <property type="component" value="Unassembled WGS sequence"/>
</dbReference>
<organism evidence="1 2">
    <name type="scientific">Tetraparma gracilis</name>
    <dbReference type="NCBI Taxonomy" id="2962635"/>
    <lineage>
        <taxon>Eukaryota</taxon>
        <taxon>Sar</taxon>
        <taxon>Stramenopiles</taxon>
        <taxon>Ochrophyta</taxon>
        <taxon>Bolidophyceae</taxon>
        <taxon>Parmales</taxon>
        <taxon>Triparmaceae</taxon>
        <taxon>Tetraparma</taxon>
    </lineage>
</organism>
<comment type="caution">
    <text evidence="1">The sequence shown here is derived from an EMBL/GenBank/DDBJ whole genome shotgun (WGS) entry which is preliminary data.</text>
</comment>
<accession>A0ABQ6M850</accession>
<dbReference type="SUPFAM" id="SSF52317">
    <property type="entry name" value="Class I glutamine amidotransferase-like"/>
    <property type="match status" value="1"/>
</dbReference>
<proteinExistence type="predicted"/>
<dbReference type="Gene3D" id="3.40.50.880">
    <property type="match status" value="1"/>
</dbReference>
<keyword evidence="2" id="KW-1185">Reference proteome</keyword>
<sequence length="117" mass="13421">MEGSSMGVWVAHGEGKFHFPDEDVYKKCTSDNLMSLKYCNDDAVETEQYPFCPNGSRDGIAAMCSDDGRFLAMMPHPERCFLQWQYPYINEELKGKGDDNNAGPWLRMFQNARTFCE</sequence>
<protein>
    <recommendedName>
        <fullName evidence="3">Phosphoribosylformylglycinamidine synthase</fullName>
    </recommendedName>
</protein>
<dbReference type="PANTHER" id="PTHR10099">
    <property type="entry name" value="PHOSPHORIBOSYLFORMYLGLYCINAMIDINE SYNTHASE"/>
    <property type="match status" value="1"/>
</dbReference>
<evidence type="ECO:0008006" key="3">
    <source>
        <dbReference type="Google" id="ProtNLM"/>
    </source>
</evidence>
<reference evidence="1 2" key="1">
    <citation type="journal article" date="2023" name="Commun. Biol.">
        <title>Genome analysis of Parmales, the sister group of diatoms, reveals the evolutionary specialization of diatoms from phago-mixotrophs to photoautotrophs.</title>
        <authorList>
            <person name="Ban H."/>
            <person name="Sato S."/>
            <person name="Yoshikawa S."/>
            <person name="Yamada K."/>
            <person name="Nakamura Y."/>
            <person name="Ichinomiya M."/>
            <person name="Sato N."/>
            <person name="Blanc-Mathieu R."/>
            <person name="Endo H."/>
            <person name="Kuwata A."/>
            <person name="Ogata H."/>
        </authorList>
    </citation>
    <scope>NUCLEOTIDE SEQUENCE [LARGE SCALE GENOMIC DNA]</scope>
</reference>
<dbReference type="EMBL" id="BRYB01002536">
    <property type="protein sequence ID" value="GMI21332.1"/>
    <property type="molecule type" value="Genomic_DNA"/>
</dbReference>
<dbReference type="PANTHER" id="PTHR10099:SF1">
    <property type="entry name" value="PHOSPHORIBOSYLFORMYLGLYCINAMIDINE SYNTHASE"/>
    <property type="match status" value="1"/>
</dbReference>